<feature type="transmembrane region" description="Helical" evidence="1">
    <location>
        <begin position="292"/>
        <end position="309"/>
    </location>
</feature>
<accession>A0A2T6BEG7</accession>
<reference evidence="3 4" key="1">
    <citation type="submission" date="2018-04" db="EMBL/GenBank/DDBJ databases">
        <title>Genomic Encyclopedia of Archaeal and Bacterial Type Strains, Phase II (KMG-II): from individual species to whole genera.</title>
        <authorList>
            <person name="Goeker M."/>
        </authorList>
    </citation>
    <scope>NUCLEOTIDE SEQUENCE [LARGE SCALE GENOMIC DNA]</scope>
    <source>
        <strain evidence="3 4">DSM 100977</strain>
    </source>
</reference>
<evidence type="ECO:0000259" key="2">
    <source>
        <dbReference type="Pfam" id="PF00892"/>
    </source>
</evidence>
<keyword evidence="1" id="KW-0472">Membrane</keyword>
<dbReference type="PANTHER" id="PTHR22911:SF135">
    <property type="entry name" value="BLR4310 PROTEIN"/>
    <property type="match status" value="1"/>
</dbReference>
<evidence type="ECO:0000313" key="4">
    <source>
        <dbReference type="Proteomes" id="UP000243978"/>
    </source>
</evidence>
<evidence type="ECO:0000256" key="1">
    <source>
        <dbReference type="SAM" id="Phobius"/>
    </source>
</evidence>
<feature type="transmembrane region" description="Helical" evidence="1">
    <location>
        <begin position="160"/>
        <end position="180"/>
    </location>
</feature>
<feature type="transmembrane region" description="Helical" evidence="1">
    <location>
        <begin position="138"/>
        <end position="154"/>
    </location>
</feature>
<gene>
    <name evidence="3" type="ORF">C8N43_3268</name>
</gene>
<feature type="transmembrane region" description="Helical" evidence="1">
    <location>
        <begin position="25"/>
        <end position="47"/>
    </location>
</feature>
<dbReference type="SUPFAM" id="SSF103481">
    <property type="entry name" value="Multidrug resistance efflux transporter EmrE"/>
    <property type="match status" value="2"/>
</dbReference>
<feature type="transmembrane region" description="Helical" evidence="1">
    <location>
        <begin position="233"/>
        <end position="256"/>
    </location>
</feature>
<dbReference type="PANTHER" id="PTHR22911">
    <property type="entry name" value="ACYL-MALONYL CONDENSING ENZYME-RELATED"/>
    <property type="match status" value="1"/>
</dbReference>
<dbReference type="InterPro" id="IPR037185">
    <property type="entry name" value="EmrE-like"/>
</dbReference>
<proteinExistence type="predicted"/>
<dbReference type="OrthoDB" id="7855875at2"/>
<dbReference type="Proteomes" id="UP000243978">
    <property type="component" value="Unassembled WGS sequence"/>
</dbReference>
<feature type="transmembrane region" description="Helical" evidence="1">
    <location>
        <begin position="86"/>
        <end position="106"/>
    </location>
</feature>
<feature type="domain" description="EamA" evidence="2">
    <location>
        <begin position="26"/>
        <end position="154"/>
    </location>
</feature>
<dbReference type="EMBL" id="QBKS01000002">
    <property type="protein sequence ID" value="PTX54453.1"/>
    <property type="molecule type" value="Genomic_DNA"/>
</dbReference>
<dbReference type="AlphaFoldDB" id="A0A2T6BEG7"/>
<keyword evidence="1" id="KW-0812">Transmembrane</keyword>
<feature type="transmembrane region" description="Helical" evidence="1">
    <location>
        <begin position="192"/>
        <end position="213"/>
    </location>
</feature>
<name>A0A2T6BEG7_9RHOB</name>
<evidence type="ECO:0000313" key="3">
    <source>
        <dbReference type="EMBL" id="PTX54453.1"/>
    </source>
</evidence>
<feature type="transmembrane region" description="Helical" evidence="1">
    <location>
        <begin position="53"/>
        <end position="74"/>
    </location>
</feature>
<dbReference type="Pfam" id="PF00892">
    <property type="entry name" value="EamA"/>
    <property type="match status" value="1"/>
</dbReference>
<dbReference type="RefSeq" id="WP_107846783.1">
    <property type="nucleotide sequence ID" value="NZ_QBKS01000002.1"/>
</dbReference>
<protein>
    <submittedName>
        <fullName evidence="3">EamA-like transporter family protein</fullName>
    </submittedName>
</protein>
<dbReference type="GO" id="GO:0016020">
    <property type="term" value="C:membrane"/>
    <property type="evidence" value="ECO:0007669"/>
    <property type="project" value="InterPro"/>
</dbReference>
<organism evidence="3 4">
    <name type="scientific">Litoreibacter ponti</name>
    <dbReference type="NCBI Taxonomy" id="1510457"/>
    <lineage>
        <taxon>Bacteria</taxon>
        <taxon>Pseudomonadati</taxon>
        <taxon>Pseudomonadota</taxon>
        <taxon>Alphaproteobacteria</taxon>
        <taxon>Rhodobacterales</taxon>
        <taxon>Roseobacteraceae</taxon>
        <taxon>Litoreibacter</taxon>
    </lineage>
</organism>
<feature type="transmembrane region" description="Helical" evidence="1">
    <location>
        <begin position="112"/>
        <end position="131"/>
    </location>
</feature>
<dbReference type="InterPro" id="IPR000620">
    <property type="entry name" value="EamA_dom"/>
</dbReference>
<comment type="caution">
    <text evidence="3">The sequence shown here is derived from an EMBL/GenBank/DDBJ whole genome shotgun (WGS) entry which is preliminary data.</text>
</comment>
<keyword evidence="4" id="KW-1185">Reference proteome</keyword>
<keyword evidence="1" id="KW-1133">Transmembrane helix</keyword>
<sequence length="315" mass="32260">MTIDLTSATPAPATAPARANDPRQAALLAVFGMVVLSFIDGFVPVIARDVGLWQFHATRSAMVLACLLPAAVVLGWRVRPVSIGAVAVRSCLVAGSMLLYFAAVAVLPLAQVAAGLLTAPIFVLLISWGFFGAQIGPWRVLAVILGFGGVLLVLRPGGEGVSVLTFVPVGAGALYATAAVATRQYCASESEVTLVAGFFGAIGLCGVAGLAVLSGSDSPPAIDGFFASGWQPWTGPALFWTAAQALVSMIGIGALFRAYLLAEASHVAVFEYTFLIAAGVWGYVLWGQVPDALAVLGMVAIMAAGVVIIKRSGAA</sequence>
<feature type="transmembrane region" description="Helical" evidence="1">
    <location>
        <begin position="268"/>
        <end position="286"/>
    </location>
</feature>